<keyword evidence="2" id="KW-1133">Transmembrane helix</keyword>
<gene>
    <name evidence="3" type="ORF">VN97_g8240</name>
</gene>
<reference evidence="3" key="2">
    <citation type="journal article" date="2016" name="Fungal Biol.">
        <title>Ochratoxin A production by Penicillium thymicola.</title>
        <authorList>
            <person name="Nguyen H.D.T."/>
            <person name="McMullin D.R."/>
            <person name="Ponomareva E."/>
            <person name="Riley R."/>
            <person name="Pomraning K.R."/>
            <person name="Baker S.E."/>
            <person name="Seifert K.A."/>
        </authorList>
    </citation>
    <scope>NUCLEOTIDE SEQUENCE</scope>
    <source>
        <strain evidence="3">DAOM 180753</strain>
    </source>
</reference>
<evidence type="ECO:0000313" key="3">
    <source>
        <dbReference type="EMBL" id="KAJ9485116.1"/>
    </source>
</evidence>
<evidence type="ECO:0000313" key="4">
    <source>
        <dbReference type="Proteomes" id="UP001227192"/>
    </source>
</evidence>
<feature type="transmembrane region" description="Helical" evidence="2">
    <location>
        <begin position="50"/>
        <end position="67"/>
    </location>
</feature>
<feature type="region of interest" description="Disordered" evidence="1">
    <location>
        <begin position="1"/>
        <end position="22"/>
    </location>
</feature>
<keyword evidence="4" id="KW-1185">Reference proteome</keyword>
<dbReference type="Proteomes" id="UP001227192">
    <property type="component" value="Unassembled WGS sequence"/>
</dbReference>
<keyword evidence="2" id="KW-0812">Transmembrane</keyword>
<dbReference type="EMBL" id="LACB01000285">
    <property type="protein sequence ID" value="KAJ9485116.1"/>
    <property type="molecule type" value="Genomic_DNA"/>
</dbReference>
<reference evidence="3" key="1">
    <citation type="submission" date="2015-06" db="EMBL/GenBank/DDBJ databases">
        <authorList>
            <person name="Nguyen H."/>
        </authorList>
    </citation>
    <scope>NUCLEOTIDE SEQUENCE</scope>
    <source>
        <strain evidence="3">DAOM 180753</strain>
    </source>
</reference>
<comment type="caution">
    <text evidence="3">The sequence shown here is derived from an EMBL/GenBank/DDBJ whole genome shotgun (WGS) entry which is preliminary data.</text>
</comment>
<evidence type="ECO:0000256" key="2">
    <source>
        <dbReference type="SAM" id="Phobius"/>
    </source>
</evidence>
<name>A0AAI9TD93_PENTH</name>
<keyword evidence="2" id="KW-0472">Membrane</keyword>
<accession>A0AAI9TD93</accession>
<protein>
    <submittedName>
        <fullName evidence="3">Uncharacterized protein</fullName>
    </submittedName>
</protein>
<dbReference type="AlphaFoldDB" id="A0AAI9TD93"/>
<organism evidence="3 4">
    <name type="scientific">Penicillium thymicola</name>
    <dbReference type="NCBI Taxonomy" id="293382"/>
    <lineage>
        <taxon>Eukaryota</taxon>
        <taxon>Fungi</taxon>
        <taxon>Dikarya</taxon>
        <taxon>Ascomycota</taxon>
        <taxon>Pezizomycotina</taxon>
        <taxon>Eurotiomycetes</taxon>
        <taxon>Eurotiomycetidae</taxon>
        <taxon>Eurotiales</taxon>
        <taxon>Aspergillaceae</taxon>
        <taxon>Penicillium</taxon>
    </lineage>
</organism>
<feature type="compositionally biased region" description="Basic and acidic residues" evidence="1">
    <location>
        <begin position="1"/>
        <end position="17"/>
    </location>
</feature>
<proteinExistence type="predicted"/>
<sequence>MEDQEIWKERRKEEGKAGDQGCVRGGAESVSWKSCYLGLGGCVYNKEVPFSLYHFTTFFFFFFLVHYF</sequence>
<evidence type="ECO:0000256" key="1">
    <source>
        <dbReference type="SAM" id="MobiDB-lite"/>
    </source>
</evidence>